<dbReference type="InterPro" id="IPR002931">
    <property type="entry name" value="Transglutaminase-like"/>
</dbReference>
<dbReference type="InterPro" id="IPR038765">
    <property type="entry name" value="Papain-like_cys_pep_sf"/>
</dbReference>
<sequence length="258" mass="28600">MRITIDVAMTYRFPRPNTVFLALEAAKGAGQTVVQEHLDIGRAALSRISGDSDVGERVWAQVPDCEMNLTYRALLDVTRPEPRFETLEAMPLHLIPGDVAPYLRPSRYCQSDKFMTFVQRRFGDLSGGLQILALRDWIETNLTYVPGSSDADTNVLETFAGRQGVCRDYAHLMCSLVRAAQIPARMVAVYSPDVEPPDFHAVTEVWLSGKWWLVDATGMTSAASMAIIAVGRDAYDVAFMDSQEPAELLVQSVAVKRV</sequence>
<dbReference type="AlphaFoldDB" id="A0A1G7LBF7"/>
<keyword evidence="2" id="KW-0378">Hydrolase</keyword>
<dbReference type="Gene3D" id="2.60.40.2250">
    <property type="match status" value="1"/>
</dbReference>
<dbReference type="GO" id="GO:0006508">
    <property type="term" value="P:proteolysis"/>
    <property type="evidence" value="ECO:0007669"/>
    <property type="project" value="UniProtKB-KW"/>
</dbReference>
<organism evidence="2 3">
    <name type="scientific">Salipiger thiooxidans</name>
    <dbReference type="NCBI Taxonomy" id="282683"/>
    <lineage>
        <taxon>Bacteria</taxon>
        <taxon>Pseudomonadati</taxon>
        <taxon>Pseudomonadota</taxon>
        <taxon>Alphaproteobacteria</taxon>
        <taxon>Rhodobacterales</taxon>
        <taxon>Roseobacteraceae</taxon>
        <taxon>Salipiger</taxon>
    </lineage>
</organism>
<evidence type="ECO:0000313" key="2">
    <source>
        <dbReference type="EMBL" id="SDF46329.1"/>
    </source>
</evidence>
<dbReference type="SMART" id="SM00460">
    <property type="entry name" value="TGc"/>
    <property type="match status" value="1"/>
</dbReference>
<dbReference type="OrthoDB" id="5438043at2"/>
<keyword evidence="3" id="KW-1185">Reference proteome</keyword>
<feature type="domain" description="Transglutaminase-like" evidence="1">
    <location>
        <begin position="158"/>
        <end position="218"/>
    </location>
</feature>
<proteinExistence type="predicted"/>
<dbReference type="Gene3D" id="3.10.620.30">
    <property type="match status" value="1"/>
</dbReference>
<evidence type="ECO:0000259" key="1">
    <source>
        <dbReference type="SMART" id="SM00460"/>
    </source>
</evidence>
<dbReference type="Proteomes" id="UP000198994">
    <property type="component" value="Unassembled WGS sequence"/>
</dbReference>
<dbReference type="PANTHER" id="PTHR33490">
    <property type="entry name" value="BLR5614 PROTEIN-RELATED"/>
    <property type="match status" value="1"/>
</dbReference>
<accession>A0A1G7LBF7</accession>
<dbReference type="Pfam" id="PF01841">
    <property type="entry name" value="Transglut_core"/>
    <property type="match status" value="1"/>
</dbReference>
<evidence type="ECO:0000313" key="3">
    <source>
        <dbReference type="Proteomes" id="UP000198994"/>
    </source>
</evidence>
<dbReference type="SUPFAM" id="SSF54001">
    <property type="entry name" value="Cysteine proteinases"/>
    <property type="match status" value="1"/>
</dbReference>
<gene>
    <name evidence="2" type="ORF">SAMN04488105_12261</name>
</gene>
<dbReference type="PANTHER" id="PTHR33490:SF12">
    <property type="entry name" value="BLL5557 PROTEIN"/>
    <property type="match status" value="1"/>
</dbReference>
<dbReference type="GO" id="GO:0008233">
    <property type="term" value="F:peptidase activity"/>
    <property type="evidence" value="ECO:0007669"/>
    <property type="project" value="UniProtKB-KW"/>
</dbReference>
<reference evidence="3" key="1">
    <citation type="submission" date="2016-10" db="EMBL/GenBank/DDBJ databases">
        <authorList>
            <person name="Varghese N."/>
            <person name="Submissions S."/>
        </authorList>
    </citation>
    <scope>NUCLEOTIDE SEQUENCE [LARGE SCALE GENOMIC DNA]</scope>
    <source>
        <strain evidence="3">DSM 10146</strain>
    </source>
</reference>
<dbReference type="STRING" id="282683.SAMN04488105_12261"/>
<dbReference type="RefSeq" id="WP_089963506.1">
    <property type="nucleotide sequence ID" value="NZ_FNAV01000022.1"/>
</dbReference>
<keyword evidence="2" id="KW-0645">Protease</keyword>
<dbReference type="EMBL" id="FNAV01000022">
    <property type="protein sequence ID" value="SDF46329.1"/>
    <property type="molecule type" value="Genomic_DNA"/>
</dbReference>
<name>A0A1G7LBF7_9RHOB</name>
<protein>
    <submittedName>
        <fullName evidence="2">Transglutaminase-like enzyme, putative cysteine protease</fullName>
    </submittedName>
</protein>